<dbReference type="InterPro" id="IPR011990">
    <property type="entry name" value="TPR-like_helical_dom_sf"/>
</dbReference>
<feature type="region of interest" description="Disordered" evidence="5">
    <location>
        <begin position="629"/>
        <end position="649"/>
    </location>
</feature>
<evidence type="ECO:0000256" key="1">
    <source>
        <dbReference type="ARBA" id="ARBA00000451"/>
    </source>
</evidence>
<feature type="region of interest" description="Disordered" evidence="5">
    <location>
        <begin position="244"/>
        <end position="265"/>
    </location>
</feature>
<protein>
    <recommendedName>
        <fullName evidence="2">separase</fullName>
        <ecNumber evidence="2">3.4.22.49</ecNumber>
    </recommendedName>
</protein>
<dbReference type="GO" id="GO:0044732">
    <property type="term" value="C:mitotic spindle pole body"/>
    <property type="evidence" value="ECO:0007669"/>
    <property type="project" value="TreeGrafter"/>
</dbReference>
<dbReference type="OrthoDB" id="10255632at2759"/>
<dbReference type="GO" id="GO:0005634">
    <property type="term" value="C:nucleus"/>
    <property type="evidence" value="ECO:0007669"/>
    <property type="project" value="InterPro"/>
</dbReference>
<dbReference type="GO" id="GO:0005737">
    <property type="term" value="C:cytoplasm"/>
    <property type="evidence" value="ECO:0007669"/>
    <property type="project" value="TreeGrafter"/>
</dbReference>
<feature type="compositionally biased region" description="Basic and acidic residues" evidence="5">
    <location>
        <begin position="638"/>
        <end position="649"/>
    </location>
</feature>
<dbReference type="InterPro" id="IPR030397">
    <property type="entry name" value="SEPARIN_core_dom"/>
</dbReference>
<keyword evidence="4" id="KW-0159">Chromosome partition</keyword>
<evidence type="ECO:0000313" key="8">
    <source>
        <dbReference type="Proteomes" id="UP000307440"/>
    </source>
</evidence>
<dbReference type="PANTHER" id="PTHR12792">
    <property type="entry name" value="EXTRA SPINDLE POLES 1-RELATED"/>
    <property type="match status" value="1"/>
</dbReference>
<feature type="compositionally biased region" description="Low complexity" evidence="5">
    <location>
        <begin position="1237"/>
        <end position="1254"/>
    </location>
</feature>
<evidence type="ECO:0000256" key="4">
    <source>
        <dbReference type="ARBA" id="ARBA00022829"/>
    </source>
</evidence>
<keyword evidence="3" id="KW-0378">Hydrolase</keyword>
<evidence type="ECO:0000256" key="3">
    <source>
        <dbReference type="ARBA" id="ARBA00022801"/>
    </source>
</evidence>
<accession>A0A5C3KEL1</accession>
<feature type="compositionally biased region" description="Low complexity" evidence="5">
    <location>
        <begin position="930"/>
        <end position="943"/>
    </location>
</feature>
<dbReference type="Proteomes" id="UP000307440">
    <property type="component" value="Unassembled WGS sequence"/>
</dbReference>
<feature type="compositionally biased region" description="Basic residues" evidence="5">
    <location>
        <begin position="1825"/>
        <end position="1835"/>
    </location>
</feature>
<dbReference type="SUPFAM" id="SSF48452">
    <property type="entry name" value="TPR-like"/>
    <property type="match status" value="1"/>
</dbReference>
<sequence>MATRQRRKPEASTIANGMSPDQLADALASKLTLKSKPTSSRTAVDATKVPKVDKVSAMRALNAAMQSLSDLMRAGWKKSTTDTSTAWRSKNAEANSIVSRCSEQLSVLRRLDSGNIDVERAALAIVGKLLSLDMHDAARGALKQIQPAISTAFNLISAKELVSLSIPKENITSTTNLTMISTFLAHALTATAYTSSEPAQLEALSKALDSPTDTPSLLSWMPLLSHLDTKLLDLLLTRSYTALNKSTTSPSSTSPKPTTARAKSQQASPKCLFSLRMYALRCLGSTSPGIMEANPFWEQPVRMANSFARSCSSSDEERDATGIVLSQFNELVSVAEKRSDAVDFLDGEKFVSFCELWIGFAKKYGDICILDRIGTLMGKIPSTSTLPTPAKADSSPSYPTVKEMCVEGAKICAAFTRNVVLLEQPDSKSEFKRCIESNLEIMRKSPSLSHLVLGELSYAEEDEKALEEFNRMSSQVDRCFERLRRATLQLIESPKPETEDLKPSATEFLQSCISILRYLITPKVTNRDVIVDILSRTFNTMFTLAKATMDVSNPQTYIPAYDYLADALKICDSVQNPAIQNDTPNYIRCISGGFYNIACRLFQESRFGAAVPFLKEACSLGERALEGRKQVQASPISDKGKGKEKEKDTARAADWAQLEQLLYKRWEMIAVCYLRNGDRTNAHDAFMKCIRVYLLSTTSIAKQTDNQCPSQMFSVTDKEGPVKQLVGLLDRVTYVGACELLLPPEDVSLRTASSSSSSPHLKLDLRVLGIVLEYQFETLLPSRGKEGASRVLVSLLKDALDLYNTSDDISGYLMPIRRVRVLLRCLEFLYRDGNDSSEALSHLGYESVDKIGQEVLALLNRKDLAHDVGLSVYQRQYQISVHLWIALHAHRQGHPQQLELVTDHVNAAAGMLKDLQIDAQRSPRASSIRKASSVAAPVSASPKVVRRTATKKMVSPRPTRTTRSRAPPPAPRKPPPAPRKAPAASSRIKAPVAPSSRARAPVTPNIGAKAALPLVSEPAQPRTPPRPSIDPKAGLNAMPFDDFGRFHDLLMLTARILGILSLVLPRVQLLAGLRRLSQRQLGASSEAFFLCSLELAYEYVQLGKLKRATSIFGLALDVVRAGETSPEISSFYLLRFAEAFALNNDVAKSAKVYLEAFEHINRILPDHKNMSSVERIQTRTRKLELSAMAANVFGLIQLEREDSTAYLDAMLQSFRLWNRAIDAIARLSKPAPKVSQSSNPFEPETTPESSGTPTDRQTQSKYKIVRKSGGEFEWRIFEGLLSAFFSLADAYSMRGSPKEADHLLKQALGMANNLNLPIVASRALSRLGEVQMRLGRLEQAQESLDGAAMRLGVSAALETINHKRLLAWLNERSEMPQDAQQVLFDSMKLLEELNVDFHHIDSQFSGLRRSLDNREGIIDVVAPELLALVLCRCIWLLRENIDDDFHALVDKLEALPMSTRTKVEENALMANLTLHNVHTRFRSDMLLSSLTESTIAIPMGMSSHSGINIALPIQDVMNALDAAEKHFKEGIRLTIKSGDVLRAREAAVSWTLVKAFQTSLGKLGDQNAVFASSLLDASSAITLRREMLDAIQQKLLSLRTDDAEWSMINLEGAPKPTKPKPSRPPFNDSDVEMDDDEEDEDDGISTKKYWESVHKRYQSQSLASLSTSQTQNLPSNWTIIHVNITEDKSTLIISREECGDVKAEPLVFCVPLKGRRDNGVEDEEHLTYGDAMNEFAEIIRLSNEGTKDAVNVRSGEDRSNWWNNRIALDTRLRDLLENIEFCWLGAFKTILSPKPNLTPDLLAELRTGIDRVFQRSLHINDKKPNKPRTTGHRRGFSQSMAPSQVSLDDTILRCFSTLSPKCKDEELEDLLYFVLDLYQLHGVPIAIAEVDATQVVIDLRAVLEEHNVRLTKHRRVKNVLDSTDEHLFLVLDRNIQNLPWECLPIMKGRSISRIPSIDFLLDRIQLGDMKRHKLGDAGRSYPGSAVVNPRSGYFILNPSGDLRGTEGRFKEWAEDMRGLGWDGIMGKAVSEQQFVDALRTRDFVVYCGHGGGEQYIKSSKIRSLPSCAVTMLWGCSSGVLKDMGDYDRTGTPYNYMLAGCPTLIANLWDVTDKDIDTFSLAVFDKIGLKASDISQPDTRRNATSVVAAVAQSRNACKLKYLTGAAPVVYGIPFYL</sequence>
<feature type="domain" description="Peptidase C50" evidence="6">
    <location>
        <begin position="1989"/>
        <end position="2086"/>
    </location>
</feature>
<dbReference type="PANTHER" id="PTHR12792:SF0">
    <property type="entry name" value="SEPARIN"/>
    <property type="match status" value="1"/>
</dbReference>
<dbReference type="InterPro" id="IPR005314">
    <property type="entry name" value="Peptidase_C50"/>
</dbReference>
<keyword evidence="8" id="KW-1185">Reference proteome</keyword>
<feature type="region of interest" description="Disordered" evidence="5">
    <location>
        <begin position="1231"/>
        <end position="1260"/>
    </location>
</feature>
<proteinExistence type="predicted"/>
<dbReference type="GO" id="GO:0006508">
    <property type="term" value="P:proteolysis"/>
    <property type="evidence" value="ECO:0007669"/>
    <property type="project" value="InterPro"/>
</dbReference>
<evidence type="ECO:0000256" key="5">
    <source>
        <dbReference type="SAM" id="MobiDB-lite"/>
    </source>
</evidence>
<evidence type="ECO:0000256" key="2">
    <source>
        <dbReference type="ARBA" id="ARBA00012489"/>
    </source>
</evidence>
<dbReference type="GO" id="GO:0004197">
    <property type="term" value="F:cysteine-type endopeptidase activity"/>
    <property type="evidence" value="ECO:0007669"/>
    <property type="project" value="InterPro"/>
</dbReference>
<evidence type="ECO:0000313" key="7">
    <source>
        <dbReference type="EMBL" id="TFK18247.1"/>
    </source>
</evidence>
<name>A0A5C3KEL1_COPMA</name>
<feature type="region of interest" description="Disordered" evidence="5">
    <location>
        <begin position="923"/>
        <end position="1002"/>
    </location>
</feature>
<dbReference type="Gene3D" id="1.25.40.10">
    <property type="entry name" value="Tetratricopeptide repeat domain"/>
    <property type="match status" value="1"/>
</dbReference>
<dbReference type="EMBL" id="ML210418">
    <property type="protein sequence ID" value="TFK18247.1"/>
    <property type="molecule type" value="Genomic_DNA"/>
</dbReference>
<dbReference type="Pfam" id="PF03568">
    <property type="entry name" value="Separin_C"/>
    <property type="match status" value="1"/>
</dbReference>
<feature type="compositionally biased region" description="Low complexity" evidence="5">
    <location>
        <begin position="955"/>
        <end position="965"/>
    </location>
</feature>
<dbReference type="STRING" id="230819.A0A5C3KEL1"/>
<reference evidence="7 8" key="1">
    <citation type="journal article" date="2019" name="Nat. Ecol. Evol.">
        <title>Megaphylogeny resolves global patterns of mushroom evolution.</title>
        <authorList>
            <person name="Varga T."/>
            <person name="Krizsan K."/>
            <person name="Foldi C."/>
            <person name="Dima B."/>
            <person name="Sanchez-Garcia M."/>
            <person name="Sanchez-Ramirez S."/>
            <person name="Szollosi G.J."/>
            <person name="Szarkandi J.G."/>
            <person name="Papp V."/>
            <person name="Albert L."/>
            <person name="Andreopoulos W."/>
            <person name="Angelini C."/>
            <person name="Antonin V."/>
            <person name="Barry K.W."/>
            <person name="Bougher N.L."/>
            <person name="Buchanan P."/>
            <person name="Buyck B."/>
            <person name="Bense V."/>
            <person name="Catcheside P."/>
            <person name="Chovatia M."/>
            <person name="Cooper J."/>
            <person name="Damon W."/>
            <person name="Desjardin D."/>
            <person name="Finy P."/>
            <person name="Geml J."/>
            <person name="Haridas S."/>
            <person name="Hughes K."/>
            <person name="Justo A."/>
            <person name="Karasinski D."/>
            <person name="Kautmanova I."/>
            <person name="Kiss B."/>
            <person name="Kocsube S."/>
            <person name="Kotiranta H."/>
            <person name="LaButti K.M."/>
            <person name="Lechner B.E."/>
            <person name="Liimatainen K."/>
            <person name="Lipzen A."/>
            <person name="Lukacs Z."/>
            <person name="Mihaltcheva S."/>
            <person name="Morgado L.N."/>
            <person name="Niskanen T."/>
            <person name="Noordeloos M.E."/>
            <person name="Ohm R.A."/>
            <person name="Ortiz-Santana B."/>
            <person name="Ovrebo C."/>
            <person name="Racz N."/>
            <person name="Riley R."/>
            <person name="Savchenko A."/>
            <person name="Shiryaev A."/>
            <person name="Soop K."/>
            <person name="Spirin V."/>
            <person name="Szebenyi C."/>
            <person name="Tomsovsky M."/>
            <person name="Tulloss R.E."/>
            <person name="Uehling J."/>
            <person name="Grigoriev I.V."/>
            <person name="Vagvolgyi C."/>
            <person name="Papp T."/>
            <person name="Martin F.M."/>
            <person name="Miettinen O."/>
            <person name="Hibbett D.S."/>
            <person name="Nagy L.G."/>
        </authorList>
    </citation>
    <scope>NUCLEOTIDE SEQUENCE [LARGE SCALE GENOMIC DNA]</scope>
    <source>
        <strain evidence="7 8">CBS 121175</strain>
    </source>
</reference>
<feature type="compositionally biased region" description="Low complexity" evidence="5">
    <location>
        <begin position="245"/>
        <end position="259"/>
    </location>
</feature>
<dbReference type="GO" id="GO:0072686">
    <property type="term" value="C:mitotic spindle"/>
    <property type="evidence" value="ECO:0007669"/>
    <property type="project" value="TreeGrafter"/>
</dbReference>
<evidence type="ECO:0000259" key="6">
    <source>
        <dbReference type="PROSITE" id="PS51700"/>
    </source>
</evidence>
<organism evidence="7 8">
    <name type="scientific">Coprinopsis marcescibilis</name>
    <name type="common">Agaric fungus</name>
    <name type="synonym">Psathyrella marcescibilis</name>
    <dbReference type="NCBI Taxonomy" id="230819"/>
    <lineage>
        <taxon>Eukaryota</taxon>
        <taxon>Fungi</taxon>
        <taxon>Dikarya</taxon>
        <taxon>Basidiomycota</taxon>
        <taxon>Agaricomycotina</taxon>
        <taxon>Agaricomycetes</taxon>
        <taxon>Agaricomycetidae</taxon>
        <taxon>Agaricales</taxon>
        <taxon>Agaricineae</taxon>
        <taxon>Psathyrellaceae</taxon>
        <taxon>Coprinopsis</taxon>
    </lineage>
</organism>
<feature type="compositionally biased region" description="Pro residues" evidence="5">
    <location>
        <begin position="966"/>
        <end position="979"/>
    </location>
</feature>
<feature type="compositionally biased region" description="Low complexity" evidence="5">
    <location>
        <begin position="980"/>
        <end position="1002"/>
    </location>
</feature>
<feature type="compositionally biased region" description="Acidic residues" evidence="5">
    <location>
        <begin position="1629"/>
        <end position="1643"/>
    </location>
</feature>
<feature type="region of interest" description="Disordered" evidence="5">
    <location>
        <begin position="1820"/>
        <end position="1839"/>
    </location>
</feature>
<comment type="catalytic activity">
    <reaction evidence="1">
        <text>All bonds known to be hydrolyzed by this endopeptidase have arginine in P1 and an acidic residue in P4. P6 is often occupied by an acidic residue or by a hydroxy-amino-acid residue, the phosphorylation of which enhances cleavage.</text>
        <dbReference type="EC" id="3.4.22.49"/>
    </reaction>
</comment>
<dbReference type="PROSITE" id="PS51700">
    <property type="entry name" value="SEPARIN"/>
    <property type="match status" value="1"/>
</dbReference>
<gene>
    <name evidence="7" type="ORF">FA15DRAFT_760707</name>
</gene>
<dbReference type="EC" id="3.4.22.49" evidence="2"/>
<feature type="region of interest" description="Disordered" evidence="5">
    <location>
        <begin position="1610"/>
        <end position="1645"/>
    </location>
</feature>
<dbReference type="GO" id="GO:0051307">
    <property type="term" value="P:meiotic chromosome separation"/>
    <property type="evidence" value="ECO:0007669"/>
    <property type="project" value="TreeGrafter"/>
</dbReference>